<gene>
    <name evidence="3" type="ORF">GCM10008905_31170</name>
</gene>
<keyword evidence="4" id="KW-1185">Reference proteome</keyword>
<dbReference type="EMBL" id="BAAACF010000012">
    <property type="protein sequence ID" value="GAA0730185.1"/>
    <property type="molecule type" value="Genomic_DNA"/>
</dbReference>
<evidence type="ECO:0000256" key="1">
    <source>
        <dbReference type="SAM" id="MobiDB-lite"/>
    </source>
</evidence>
<keyword evidence="2" id="KW-0732">Signal</keyword>
<proteinExistence type="predicted"/>
<feature type="compositionally biased region" description="Low complexity" evidence="1">
    <location>
        <begin position="36"/>
        <end position="49"/>
    </location>
</feature>
<organism evidence="3 4">
    <name type="scientific">Clostridium malenominatum</name>
    <dbReference type="NCBI Taxonomy" id="1539"/>
    <lineage>
        <taxon>Bacteria</taxon>
        <taxon>Bacillati</taxon>
        <taxon>Bacillota</taxon>
        <taxon>Clostridia</taxon>
        <taxon>Eubacteriales</taxon>
        <taxon>Clostridiaceae</taxon>
        <taxon>Clostridium</taxon>
    </lineage>
</organism>
<protein>
    <submittedName>
        <fullName evidence="3">Uncharacterized protein</fullName>
    </submittedName>
</protein>
<feature type="compositionally biased region" description="Basic and acidic residues" evidence="1">
    <location>
        <begin position="62"/>
        <end position="74"/>
    </location>
</feature>
<feature type="compositionally biased region" description="Polar residues" evidence="1">
    <location>
        <begin position="25"/>
        <end position="35"/>
    </location>
</feature>
<feature type="signal peptide" evidence="2">
    <location>
        <begin position="1"/>
        <end position="18"/>
    </location>
</feature>
<feature type="region of interest" description="Disordered" evidence="1">
    <location>
        <begin position="25"/>
        <end position="115"/>
    </location>
</feature>
<dbReference type="Proteomes" id="UP001500339">
    <property type="component" value="Unassembled WGS sequence"/>
</dbReference>
<comment type="caution">
    <text evidence="3">The sequence shown here is derived from an EMBL/GenBank/DDBJ whole genome shotgun (WGS) entry which is preliminary data.</text>
</comment>
<evidence type="ECO:0000256" key="2">
    <source>
        <dbReference type="SAM" id="SignalP"/>
    </source>
</evidence>
<evidence type="ECO:0000313" key="4">
    <source>
        <dbReference type="Proteomes" id="UP001500339"/>
    </source>
</evidence>
<name>A0ABP3UCL1_9CLOT</name>
<accession>A0ABP3UCL1</accession>
<feature type="compositionally biased region" description="Low complexity" evidence="1">
    <location>
        <begin position="76"/>
        <end position="95"/>
    </location>
</feature>
<evidence type="ECO:0000313" key="3">
    <source>
        <dbReference type="EMBL" id="GAA0730185.1"/>
    </source>
</evidence>
<dbReference type="RefSeq" id="WP_343771183.1">
    <property type="nucleotide sequence ID" value="NZ_BAAACF010000012.1"/>
</dbReference>
<feature type="chain" id="PRO_5046060175" evidence="2">
    <location>
        <begin position="19"/>
        <end position="273"/>
    </location>
</feature>
<sequence length="273" mass="29137">MKKIIVTLAASLVLTIGASNVLSTKLSTKQKTPIASNSSISESKSLEQSTDITGDAIQPQIEHSKKVEDTKQADAKTSSPSSTPKKNTKSTQSPSRGGLSISSQKNLHNSNTSNNANASKYGELLDWKQVQSIIPISTNVRVTDLGTGKYFNIKRTFGTNHIDGEALTISDTNIIKSIWGGFSWVRRPVIININGRKIAASMTAMPHAGVDSAPAVTTVSNRSGGYGTGENLDAVKNNGMSGVIDIHFLNSTRHKDNRQDPQHQAAILKAAGK</sequence>
<reference evidence="4" key="1">
    <citation type="journal article" date="2019" name="Int. J. Syst. Evol. Microbiol.">
        <title>The Global Catalogue of Microorganisms (GCM) 10K type strain sequencing project: providing services to taxonomists for standard genome sequencing and annotation.</title>
        <authorList>
            <consortium name="The Broad Institute Genomics Platform"/>
            <consortium name="The Broad Institute Genome Sequencing Center for Infectious Disease"/>
            <person name="Wu L."/>
            <person name="Ma J."/>
        </authorList>
    </citation>
    <scope>NUCLEOTIDE SEQUENCE [LARGE SCALE GENOMIC DNA]</scope>
    <source>
        <strain evidence="4">JCM 1405</strain>
    </source>
</reference>